<evidence type="ECO:0000313" key="2">
    <source>
        <dbReference type="EMBL" id="CAH7668069.1"/>
    </source>
</evidence>
<organism evidence="2 3">
    <name type="scientific">Phakopsora pachyrhizi</name>
    <name type="common">Asian soybean rust disease fungus</name>
    <dbReference type="NCBI Taxonomy" id="170000"/>
    <lineage>
        <taxon>Eukaryota</taxon>
        <taxon>Fungi</taxon>
        <taxon>Dikarya</taxon>
        <taxon>Basidiomycota</taxon>
        <taxon>Pucciniomycotina</taxon>
        <taxon>Pucciniomycetes</taxon>
        <taxon>Pucciniales</taxon>
        <taxon>Phakopsoraceae</taxon>
        <taxon>Phakopsora</taxon>
    </lineage>
</organism>
<evidence type="ECO:0000256" key="1">
    <source>
        <dbReference type="SAM" id="MobiDB-lite"/>
    </source>
</evidence>
<feature type="region of interest" description="Disordered" evidence="1">
    <location>
        <begin position="63"/>
        <end position="84"/>
    </location>
</feature>
<protein>
    <submittedName>
        <fullName evidence="2">Uncharacterized protein</fullName>
    </submittedName>
</protein>
<reference evidence="2" key="1">
    <citation type="submission" date="2022-06" db="EMBL/GenBank/DDBJ databases">
        <authorList>
            <consortium name="SYNGENTA / RWTH Aachen University"/>
        </authorList>
    </citation>
    <scope>NUCLEOTIDE SEQUENCE</scope>
</reference>
<keyword evidence="3" id="KW-1185">Reference proteome</keyword>
<accession>A0AAV0ALU5</accession>
<feature type="compositionally biased region" description="Acidic residues" evidence="1">
    <location>
        <begin position="222"/>
        <end position="247"/>
    </location>
</feature>
<feature type="compositionally biased region" description="Polar residues" evidence="1">
    <location>
        <begin position="63"/>
        <end position="74"/>
    </location>
</feature>
<evidence type="ECO:0000313" key="3">
    <source>
        <dbReference type="Proteomes" id="UP001153365"/>
    </source>
</evidence>
<gene>
    <name evidence="2" type="ORF">PPACK8108_LOCUS2538</name>
</gene>
<sequence length="274" mass="30244">MPALIVEHRVQQSFHPYQTANLAGGSRHKFTSSFLPLHELEGISGNGSMAIDCSKSLQFKPQLNGCNRPPTSAPKSAPPHSGGAQARIFVDDTTGLENLLLKNGTCGLKKRSPSDSGLTISQATAPAPAQPVDDIVSYLKTWRPPVEYYARRRYRQPYLLYPSRQPSLPILLEERVDSEGIFDLVQPELAMSNSSRARHRKHASGHFHFGNFNINQSASQGWDEEEDEGDDSEDSDDGFWSDSDSEEAITPTNSPISTSSYYLQPLLLIRPDGC</sequence>
<name>A0AAV0ALU5_PHAPC</name>
<dbReference type="AlphaFoldDB" id="A0AAV0ALU5"/>
<proteinExistence type="predicted"/>
<feature type="compositionally biased region" description="Low complexity" evidence="1">
    <location>
        <begin position="249"/>
        <end position="258"/>
    </location>
</feature>
<dbReference type="EMBL" id="CALTRL010000430">
    <property type="protein sequence ID" value="CAH7668069.1"/>
    <property type="molecule type" value="Genomic_DNA"/>
</dbReference>
<dbReference type="Proteomes" id="UP001153365">
    <property type="component" value="Unassembled WGS sequence"/>
</dbReference>
<comment type="caution">
    <text evidence="2">The sequence shown here is derived from an EMBL/GenBank/DDBJ whole genome shotgun (WGS) entry which is preliminary data.</text>
</comment>
<feature type="region of interest" description="Disordered" evidence="1">
    <location>
        <begin position="219"/>
        <end position="258"/>
    </location>
</feature>